<dbReference type="InterPro" id="IPR011527">
    <property type="entry name" value="ABC1_TM_dom"/>
</dbReference>
<proteinExistence type="predicted"/>
<keyword evidence="2" id="KW-0813">Transport</keyword>
<dbReference type="SUPFAM" id="SSF90123">
    <property type="entry name" value="ABC transporter transmembrane region"/>
    <property type="match status" value="1"/>
</dbReference>
<keyword evidence="4" id="KW-0547">Nucleotide-binding</keyword>
<dbReference type="GO" id="GO:0016887">
    <property type="term" value="F:ATP hydrolysis activity"/>
    <property type="evidence" value="ECO:0007669"/>
    <property type="project" value="InterPro"/>
</dbReference>
<evidence type="ECO:0000256" key="1">
    <source>
        <dbReference type="ARBA" id="ARBA00004141"/>
    </source>
</evidence>
<evidence type="ECO:0000259" key="10">
    <source>
        <dbReference type="PROSITE" id="PS50929"/>
    </source>
</evidence>
<evidence type="ECO:0000256" key="6">
    <source>
        <dbReference type="ARBA" id="ARBA00022989"/>
    </source>
</evidence>
<evidence type="ECO:0000259" key="9">
    <source>
        <dbReference type="PROSITE" id="PS50893"/>
    </source>
</evidence>
<dbReference type="PANTHER" id="PTHR43394:SF1">
    <property type="entry name" value="ATP-BINDING CASSETTE SUB-FAMILY B MEMBER 10, MITOCHONDRIAL"/>
    <property type="match status" value="1"/>
</dbReference>
<dbReference type="Gene3D" id="1.20.1560.10">
    <property type="entry name" value="ABC transporter type 1, transmembrane domain"/>
    <property type="match status" value="1"/>
</dbReference>
<keyword evidence="3 8" id="KW-0812">Transmembrane</keyword>
<evidence type="ECO:0000256" key="5">
    <source>
        <dbReference type="ARBA" id="ARBA00022840"/>
    </source>
</evidence>
<dbReference type="PANTHER" id="PTHR43394">
    <property type="entry name" value="ATP-DEPENDENT PERMEASE MDL1, MITOCHONDRIAL"/>
    <property type="match status" value="1"/>
</dbReference>
<feature type="transmembrane region" description="Helical" evidence="8">
    <location>
        <begin position="167"/>
        <end position="186"/>
    </location>
</feature>
<dbReference type="InterPro" id="IPR036640">
    <property type="entry name" value="ABC1_TM_sf"/>
</dbReference>
<dbReference type="Pfam" id="PF00005">
    <property type="entry name" value="ABC_tran"/>
    <property type="match status" value="1"/>
</dbReference>
<evidence type="ECO:0000256" key="3">
    <source>
        <dbReference type="ARBA" id="ARBA00022692"/>
    </source>
</evidence>
<name>A0A381YIE4_9ZZZZ</name>
<dbReference type="InterPro" id="IPR003439">
    <property type="entry name" value="ABC_transporter-like_ATP-bd"/>
</dbReference>
<dbReference type="InterPro" id="IPR027417">
    <property type="entry name" value="P-loop_NTPase"/>
</dbReference>
<feature type="transmembrane region" description="Helical" evidence="8">
    <location>
        <begin position="86"/>
        <end position="105"/>
    </location>
</feature>
<dbReference type="GO" id="GO:0016020">
    <property type="term" value="C:membrane"/>
    <property type="evidence" value="ECO:0007669"/>
    <property type="project" value="UniProtKB-SubCell"/>
</dbReference>
<dbReference type="InterPro" id="IPR039421">
    <property type="entry name" value="Type_1_exporter"/>
</dbReference>
<dbReference type="FunFam" id="3.40.50.300:FF:000287">
    <property type="entry name" value="Multidrug ABC transporter ATP-binding protein"/>
    <property type="match status" value="1"/>
</dbReference>
<keyword evidence="7 8" id="KW-0472">Membrane</keyword>
<dbReference type="AlphaFoldDB" id="A0A381YIE4"/>
<evidence type="ECO:0000313" key="11">
    <source>
        <dbReference type="EMBL" id="SVA76362.1"/>
    </source>
</evidence>
<accession>A0A381YIE4</accession>
<gene>
    <name evidence="11" type="ORF">METZ01_LOCUS129216</name>
</gene>
<dbReference type="CDD" id="cd18545">
    <property type="entry name" value="ABC_6TM_YknV_like"/>
    <property type="match status" value="1"/>
</dbReference>
<protein>
    <recommendedName>
        <fullName evidence="12">ABC transmembrane type-1 domain-containing protein</fullName>
    </recommendedName>
</protein>
<dbReference type="InterPro" id="IPR003593">
    <property type="entry name" value="AAA+_ATPase"/>
</dbReference>
<feature type="domain" description="ABC transporter" evidence="9">
    <location>
        <begin position="367"/>
        <end position="601"/>
    </location>
</feature>
<dbReference type="PROSITE" id="PS50893">
    <property type="entry name" value="ABC_TRANSPORTER_2"/>
    <property type="match status" value="1"/>
</dbReference>
<dbReference type="SMART" id="SM00382">
    <property type="entry name" value="AAA"/>
    <property type="match status" value="1"/>
</dbReference>
<feature type="transmembrane region" description="Helical" evidence="8">
    <location>
        <begin position="192"/>
        <end position="211"/>
    </location>
</feature>
<dbReference type="PROSITE" id="PS50929">
    <property type="entry name" value="ABC_TM1F"/>
    <property type="match status" value="1"/>
</dbReference>
<organism evidence="11">
    <name type="scientific">marine metagenome</name>
    <dbReference type="NCBI Taxonomy" id="408172"/>
    <lineage>
        <taxon>unclassified sequences</taxon>
        <taxon>metagenomes</taxon>
        <taxon>ecological metagenomes</taxon>
    </lineage>
</organism>
<sequence length="615" mass="67653">MPGTGSGTGPTRAVIGAQVSHDEEMFGRVFDGRVMRRFFAFVWPYRRTVLQALLAVLVFVGTQLSIPLVILYTIDHALRPTAGGVAELGSVVAVFACVVAVNYAANFLQEMLVGRVAENVIVDLRRAMYSHLQHVSLSFMDKTEVGRVMSRLQSDTATLQEFLETSVFAIGDLALLLGIVVTLLILDFDLGLLTLSIVPILLVVRIFWLPYARAAFRRARETNSMANGALAESIHGVRTIQGEVRENVNYGLYTDLCNLNCRTHLKAAKLAQVNIPVVDTLTGAAMAIIVIIGGRMVLSDELALGVMVAFLFYVQRFFDPIRSLTIQYSMMQRATVSGQRILEVLDVPKATKDAPNALDLERCAGEVFFRHVDFAYVPDTPVLTDINFAIRPGEKVAIVGPTGSGKSTIAALLRRFYDVNSGQVLIDGHDVRDLSQASIGRHVAMVLQDPFLFSGTIFDNIRYANSEKGASDIEAAARAVGAHDFIMRLPGGYQFSLDQRGVNLSRGQRQLLSFARALVADTRILILDEATANVDSYSEMKIQKALNSLLQGRTAIVIAHRLATIRECDRILVLHHGRLVEEGDHDQLIALSGLYAGLYRMNYASFDDFPGRHHT</sequence>
<dbReference type="Gene3D" id="3.40.50.300">
    <property type="entry name" value="P-loop containing nucleotide triphosphate hydrolases"/>
    <property type="match status" value="1"/>
</dbReference>
<dbReference type="SUPFAM" id="SSF52540">
    <property type="entry name" value="P-loop containing nucleoside triphosphate hydrolases"/>
    <property type="match status" value="1"/>
</dbReference>
<feature type="domain" description="ABC transmembrane type-1" evidence="10">
    <location>
        <begin position="52"/>
        <end position="333"/>
    </location>
</feature>
<evidence type="ECO:0008006" key="12">
    <source>
        <dbReference type="Google" id="ProtNLM"/>
    </source>
</evidence>
<evidence type="ECO:0000256" key="2">
    <source>
        <dbReference type="ARBA" id="ARBA00022448"/>
    </source>
</evidence>
<keyword evidence="5" id="KW-0067">ATP-binding</keyword>
<evidence type="ECO:0000256" key="4">
    <source>
        <dbReference type="ARBA" id="ARBA00022741"/>
    </source>
</evidence>
<dbReference type="GO" id="GO:0005524">
    <property type="term" value="F:ATP binding"/>
    <property type="evidence" value="ECO:0007669"/>
    <property type="project" value="UniProtKB-KW"/>
</dbReference>
<dbReference type="Pfam" id="PF00664">
    <property type="entry name" value="ABC_membrane"/>
    <property type="match status" value="1"/>
</dbReference>
<evidence type="ECO:0000256" key="8">
    <source>
        <dbReference type="SAM" id="Phobius"/>
    </source>
</evidence>
<feature type="transmembrane region" description="Helical" evidence="8">
    <location>
        <begin position="52"/>
        <end position="74"/>
    </location>
</feature>
<dbReference type="EMBL" id="UINC01018226">
    <property type="protein sequence ID" value="SVA76362.1"/>
    <property type="molecule type" value="Genomic_DNA"/>
</dbReference>
<evidence type="ECO:0000256" key="7">
    <source>
        <dbReference type="ARBA" id="ARBA00023136"/>
    </source>
</evidence>
<comment type="subcellular location">
    <subcellularLocation>
        <location evidence="1">Membrane</location>
        <topology evidence="1">Multi-pass membrane protein</topology>
    </subcellularLocation>
</comment>
<keyword evidence="6 8" id="KW-1133">Transmembrane helix</keyword>
<feature type="non-terminal residue" evidence="11">
    <location>
        <position position="615"/>
    </location>
</feature>
<dbReference type="GO" id="GO:0015421">
    <property type="term" value="F:ABC-type oligopeptide transporter activity"/>
    <property type="evidence" value="ECO:0007669"/>
    <property type="project" value="TreeGrafter"/>
</dbReference>
<reference evidence="11" key="1">
    <citation type="submission" date="2018-05" db="EMBL/GenBank/DDBJ databases">
        <authorList>
            <person name="Lanie J.A."/>
            <person name="Ng W.-L."/>
            <person name="Kazmierczak K.M."/>
            <person name="Andrzejewski T.M."/>
            <person name="Davidsen T.M."/>
            <person name="Wayne K.J."/>
            <person name="Tettelin H."/>
            <person name="Glass J.I."/>
            <person name="Rusch D."/>
            <person name="Podicherti R."/>
            <person name="Tsui H.-C.T."/>
            <person name="Winkler M.E."/>
        </authorList>
    </citation>
    <scope>NUCLEOTIDE SEQUENCE</scope>
</reference>
<feature type="transmembrane region" description="Helical" evidence="8">
    <location>
        <begin position="273"/>
        <end position="296"/>
    </location>
</feature>